<dbReference type="InterPro" id="IPR025450">
    <property type="entry name" value="YndJ-like"/>
</dbReference>
<feature type="transmembrane region" description="Helical" evidence="1">
    <location>
        <begin position="154"/>
        <end position="176"/>
    </location>
</feature>
<keyword evidence="1" id="KW-0472">Membrane</keyword>
<dbReference type="EMBL" id="WMFA01000013">
    <property type="protein sequence ID" value="MYL72845.1"/>
    <property type="molecule type" value="Genomic_DNA"/>
</dbReference>
<feature type="transmembrane region" description="Helical" evidence="1">
    <location>
        <begin position="188"/>
        <end position="209"/>
    </location>
</feature>
<proteinExistence type="predicted"/>
<name>A0A845FH68_9BACI</name>
<feature type="transmembrane region" description="Helical" evidence="1">
    <location>
        <begin position="230"/>
        <end position="247"/>
    </location>
</feature>
<keyword evidence="1" id="KW-1133">Transmembrane helix</keyword>
<dbReference type="Pfam" id="PF14158">
    <property type="entry name" value="YndJ"/>
    <property type="match status" value="1"/>
</dbReference>
<sequence length="353" mass="40100">MILSMYSIDITVFLFKKEGRVVGVCGPLPLSEGFGMQRPGRWLAVAGFFLWLIWKFSFSVEWLEFSIGFSLFILVPLLLEEAVKESRGNRAEHWLWQCLVCLLPFSIAGVLSLSTQAGWEAAAWGLIWFLYTLSVAVGGVWRFRLRQGAKVEELSIDVGFLYLAFAGLFLFISRLPIKNFGSLSTREWIVLALFFHGVAFLLAVITGFFGRYRKEMAVKPRKKVDRPYRFLVIMVLISPVIGFFSLLYGTEAIILSVAIFSVLLIWMCLWWFWLSVEFKPWVQTALILTSLMGFSIVGSALWKGLSIGRLSSVGMLATIPPYGFFSALLFSWLIVFAWRGVNKPRRMMPESDG</sequence>
<feature type="transmembrane region" description="Helical" evidence="1">
    <location>
        <begin position="62"/>
        <end position="82"/>
    </location>
</feature>
<feature type="transmembrane region" description="Helical" evidence="1">
    <location>
        <begin position="94"/>
        <end position="115"/>
    </location>
</feature>
<feature type="transmembrane region" description="Helical" evidence="1">
    <location>
        <begin position="322"/>
        <end position="341"/>
    </location>
</feature>
<evidence type="ECO:0000313" key="2">
    <source>
        <dbReference type="EMBL" id="MYL72845.1"/>
    </source>
</evidence>
<protein>
    <recommendedName>
        <fullName evidence="4">YndJ-like protein</fullName>
    </recommendedName>
</protein>
<feature type="transmembrane region" description="Helical" evidence="1">
    <location>
        <begin position="121"/>
        <end position="142"/>
    </location>
</feature>
<accession>A0A845FH68</accession>
<evidence type="ECO:0000313" key="3">
    <source>
        <dbReference type="Proteomes" id="UP000450457"/>
    </source>
</evidence>
<comment type="caution">
    <text evidence="2">The sequence shown here is derived from an EMBL/GenBank/DDBJ whole genome shotgun (WGS) entry which is preliminary data.</text>
</comment>
<dbReference type="AlphaFoldDB" id="A0A845FH68"/>
<feature type="transmembrane region" description="Helical" evidence="1">
    <location>
        <begin position="281"/>
        <end position="302"/>
    </location>
</feature>
<keyword evidence="1" id="KW-0812">Transmembrane</keyword>
<gene>
    <name evidence="2" type="ORF">GLW00_18600</name>
</gene>
<dbReference type="Proteomes" id="UP000450457">
    <property type="component" value="Unassembled WGS sequence"/>
</dbReference>
<feature type="transmembrane region" description="Helical" evidence="1">
    <location>
        <begin position="253"/>
        <end position="274"/>
    </location>
</feature>
<organism evidence="2 3">
    <name type="scientific">Halobacillus litoralis</name>
    <dbReference type="NCBI Taxonomy" id="45668"/>
    <lineage>
        <taxon>Bacteria</taxon>
        <taxon>Bacillati</taxon>
        <taxon>Bacillota</taxon>
        <taxon>Bacilli</taxon>
        <taxon>Bacillales</taxon>
        <taxon>Bacillaceae</taxon>
        <taxon>Halobacillus</taxon>
    </lineage>
</organism>
<reference evidence="2 3" key="1">
    <citation type="submission" date="2019-11" db="EMBL/GenBank/DDBJ databases">
        <title>Genome sequences of 17 halophilic strains isolated from different environments.</title>
        <authorList>
            <person name="Furrow R.E."/>
        </authorList>
    </citation>
    <scope>NUCLEOTIDE SEQUENCE [LARGE SCALE GENOMIC DNA]</scope>
    <source>
        <strain evidence="2 3">SL-4</strain>
    </source>
</reference>
<evidence type="ECO:0008006" key="4">
    <source>
        <dbReference type="Google" id="ProtNLM"/>
    </source>
</evidence>
<evidence type="ECO:0000256" key="1">
    <source>
        <dbReference type="SAM" id="Phobius"/>
    </source>
</evidence>